<feature type="transmembrane region" description="Helical" evidence="1">
    <location>
        <begin position="508"/>
        <end position="532"/>
    </location>
</feature>
<dbReference type="OrthoDB" id="3344043at2759"/>
<accession>A0A2T3ZCU3</accession>
<name>A0A2T3ZCU3_TRIA4</name>
<sequence>MPSSDDTPLQRTQKAPSIKEPRKVNSVKAYISIVLLAAVPSIILSAATALLIVFTFRNRVTLSDGAGELQVPHQSDNLSLISRTMTDFVKDGGTNAYYVRLNPSTLTTIASITGKFVPYLSSAIMGLVALFAADFVLKASQKEQNDKLLTPNQLTVLMGLLSGGLVGLWKATRARANMGGKFVAPISYTLAIFIIITVLSVLIPAVDTWFGIVVKPSEQTQLNITAPSNHSFGRGLLQGNDCIYSGYNYPCDALKGYGADGSFTPYIPADTEAFKILNNISTKNIVSDLSSNSSQSLLYISDASLSSDLDFKASAFAISTKCDIMTVRCSEDNREVFDCPGDLLNQITQVTRVVFRFYNDSSLTHAISYPNYPFQNPLYFTTNILIGELHQPEQPDVLEGTMQFGCSSTIFDTTYAWVDGSIAQFNMTPANGSLGGIMSAPFINDNANISQQAVISSMVRLSTNFSSAVPLTAAAFSHSALALSYVAMESRVNVVEQSRSRVFLTRVPIIPFYILIGLNALYVLCTILLAAAAMIRTHPKESTAVKSQLTMEGFMTAVFKGESVKAQTQVSETSDGSSDHTEVVTEEVPRIAILKTDQGEWSYATVTTHGNGAVVKFI</sequence>
<dbReference type="AlphaFoldDB" id="A0A2T3ZCU3"/>
<keyword evidence="1" id="KW-0812">Transmembrane</keyword>
<dbReference type="STRING" id="1042311.A0A2T3ZCU3"/>
<reference evidence="2 3" key="1">
    <citation type="submission" date="2016-07" db="EMBL/GenBank/DDBJ databases">
        <title>Multiple horizontal gene transfer events from other fungi enriched the ability of initially mycotrophic Trichoderma (Ascomycota) to feed on dead plant biomass.</title>
        <authorList>
            <consortium name="DOE Joint Genome Institute"/>
            <person name="Aerts A."/>
            <person name="Atanasova L."/>
            <person name="Chenthamara K."/>
            <person name="Zhang J."/>
            <person name="Grujic M."/>
            <person name="Henrissat B."/>
            <person name="Kuo A."/>
            <person name="Salamov A."/>
            <person name="Lipzen A."/>
            <person name="Labutti K."/>
            <person name="Barry K."/>
            <person name="Miao Y."/>
            <person name="Rahimi M.J."/>
            <person name="Shen Q."/>
            <person name="Grigoriev I.V."/>
            <person name="Kubicek C.P."/>
            <person name="Druzhinina I.S."/>
        </authorList>
    </citation>
    <scope>NUCLEOTIDE SEQUENCE [LARGE SCALE GENOMIC DNA]</scope>
    <source>
        <strain evidence="2 3">CBS 433.97</strain>
    </source>
</reference>
<evidence type="ECO:0000313" key="3">
    <source>
        <dbReference type="Proteomes" id="UP000240493"/>
    </source>
</evidence>
<feature type="transmembrane region" description="Helical" evidence="1">
    <location>
        <begin position="116"/>
        <end position="137"/>
    </location>
</feature>
<feature type="transmembrane region" description="Helical" evidence="1">
    <location>
        <begin position="189"/>
        <end position="214"/>
    </location>
</feature>
<protein>
    <submittedName>
        <fullName evidence="2">Uncharacterized protein</fullName>
    </submittedName>
</protein>
<dbReference type="Proteomes" id="UP000240493">
    <property type="component" value="Unassembled WGS sequence"/>
</dbReference>
<evidence type="ECO:0000313" key="2">
    <source>
        <dbReference type="EMBL" id="PTB42619.1"/>
    </source>
</evidence>
<keyword evidence="1" id="KW-1133">Transmembrane helix</keyword>
<dbReference type="EMBL" id="KZ679260">
    <property type="protein sequence ID" value="PTB42619.1"/>
    <property type="molecule type" value="Genomic_DNA"/>
</dbReference>
<proteinExistence type="predicted"/>
<feature type="transmembrane region" description="Helical" evidence="1">
    <location>
        <begin position="149"/>
        <end position="169"/>
    </location>
</feature>
<feature type="transmembrane region" description="Helical" evidence="1">
    <location>
        <begin position="29"/>
        <end position="54"/>
    </location>
</feature>
<organism evidence="2 3">
    <name type="scientific">Trichoderma asperellum (strain ATCC 204424 / CBS 433.97 / NBRC 101777)</name>
    <dbReference type="NCBI Taxonomy" id="1042311"/>
    <lineage>
        <taxon>Eukaryota</taxon>
        <taxon>Fungi</taxon>
        <taxon>Dikarya</taxon>
        <taxon>Ascomycota</taxon>
        <taxon>Pezizomycotina</taxon>
        <taxon>Sordariomycetes</taxon>
        <taxon>Hypocreomycetidae</taxon>
        <taxon>Hypocreales</taxon>
        <taxon>Hypocreaceae</taxon>
        <taxon>Trichoderma</taxon>
    </lineage>
</organism>
<gene>
    <name evidence="2" type="ORF">M441DRAFT_88984</name>
</gene>
<keyword evidence="3" id="KW-1185">Reference proteome</keyword>
<evidence type="ECO:0000256" key="1">
    <source>
        <dbReference type="SAM" id="Phobius"/>
    </source>
</evidence>
<keyword evidence="1" id="KW-0472">Membrane</keyword>